<dbReference type="EMBL" id="JANSHE010004033">
    <property type="protein sequence ID" value="KAJ2981668.1"/>
    <property type="molecule type" value="Genomic_DNA"/>
</dbReference>
<organism evidence="1 2">
    <name type="scientific">Trametes sanguinea</name>
    <dbReference type="NCBI Taxonomy" id="158606"/>
    <lineage>
        <taxon>Eukaryota</taxon>
        <taxon>Fungi</taxon>
        <taxon>Dikarya</taxon>
        <taxon>Basidiomycota</taxon>
        <taxon>Agaricomycotina</taxon>
        <taxon>Agaricomycetes</taxon>
        <taxon>Polyporales</taxon>
        <taxon>Polyporaceae</taxon>
        <taxon>Trametes</taxon>
    </lineage>
</organism>
<gene>
    <name evidence="1" type="ORF">NUW54_g10841</name>
</gene>
<reference evidence="1" key="1">
    <citation type="submission" date="2022-08" db="EMBL/GenBank/DDBJ databases">
        <title>Genome Sequence of Pycnoporus sanguineus.</title>
        <authorList>
            <person name="Buettner E."/>
        </authorList>
    </citation>
    <scope>NUCLEOTIDE SEQUENCE</scope>
    <source>
        <strain evidence="1">CG-C14</strain>
    </source>
</reference>
<accession>A0ACC1NS80</accession>
<evidence type="ECO:0000313" key="2">
    <source>
        <dbReference type="Proteomes" id="UP001144978"/>
    </source>
</evidence>
<evidence type="ECO:0000313" key="1">
    <source>
        <dbReference type="EMBL" id="KAJ2981668.1"/>
    </source>
</evidence>
<proteinExistence type="predicted"/>
<keyword evidence="2" id="KW-1185">Reference proteome</keyword>
<comment type="caution">
    <text evidence="1">The sequence shown here is derived from an EMBL/GenBank/DDBJ whole genome shotgun (WGS) entry which is preliminary data.</text>
</comment>
<sequence length="137" mass="13900">MKLSTSFSVLAAIIPFALAQSQEWGQCGGIGWTGPTTCVAGTVCTVINAYYSQCLPGTATTTPSGPSSTPSKPSSTPSGPAPTGSGLNALAKAAGKVYFGTATDNGELSDQPYTAILDNISEFGQITPANSMKWVCV</sequence>
<protein>
    <submittedName>
        <fullName evidence="1">Uncharacterized protein</fullName>
    </submittedName>
</protein>
<name>A0ACC1NS80_9APHY</name>
<dbReference type="Proteomes" id="UP001144978">
    <property type="component" value="Unassembled WGS sequence"/>
</dbReference>